<gene>
    <name evidence="1" type="primary">mobC</name>
    <name evidence="1" type="ORF">KBJ98_15110</name>
</gene>
<protein>
    <submittedName>
        <fullName evidence="1">Plasmid mobilization relaxosome protein MobC</fullName>
    </submittedName>
</protein>
<name>A0ABS5D7W6_9FLAO</name>
<keyword evidence="2" id="KW-1185">Reference proteome</keyword>
<dbReference type="InterPro" id="IPR053842">
    <property type="entry name" value="NikA-like"/>
</dbReference>
<dbReference type="Proteomes" id="UP000679008">
    <property type="component" value="Unassembled WGS sequence"/>
</dbReference>
<evidence type="ECO:0000313" key="2">
    <source>
        <dbReference type="Proteomes" id="UP000679008"/>
    </source>
</evidence>
<sequence>MEESTRLKLLKSEEEKRTEFVNVRFTKNEIEMIETYVKKTKFSRSDLMRNLILNEIKIKKPLIHKDEIIPIADKDEIRLLMNIANNLNQIAKYSNQIKAFPNDNILGSIKEMLGNYLDKKL</sequence>
<dbReference type="EMBL" id="JAGPXB010000027">
    <property type="protein sequence ID" value="MBQ0910040.1"/>
    <property type="molecule type" value="Genomic_DNA"/>
</dbReference>
<reference evidence="1 2" key="1">
    <citation type="submission" date="2021-04" db="EMBL/GenBank/DDBJ databases">
        <title>Description of novel Flavobacterium sp. F-328.</title>
        <authorList>
            <person name="Saticioglu I.B."/>
        </authorList>
    </citation>
    <scope>NUCLEOTIDE SEQUENCE [LARGE SCALE GENOMIC DNA]</scope>
    <source>
        <strain evidence="1 2">F-328</strain>
    </source>
</reference>
<evidence type="ECO:0000313" key="1">
    <source>
        <dbReference type="EMBL" id="MBQ0910040.1"/>
    </source>
</evidence>
<organism evidence="1 2">
    <name type="scientific">Flavobacterium erciyesense</name>
    <dbReference type="NCBI Taxonomy" id="2825842"/>
    <lineage>
        <taxon>Bacteria</taxon>
        <taxon>Pseudomonadati</taxon>
        <taxon>Bacteroidota</taxon>
        <taxon>Flavobacteriia</taxon>
        <taxon>Flavobacteriales</taxon>
        <taxon>Flavobacteriaceae</taxon>
        <taxon>Flavobacterium</taxon>
    </lineage>
</organism>
<comment type="caution">
    <text evidence="1">The sequence shown here is derived from an EMBL/GenBank/DDBJ whole genome shotgun (WGS) entry which is preliminary data.</text>
</comment>
<accession>A0ABS5D7W6</accession>
<proteinExistence type="predicted"/>
<dbReference type="Pfam" id="PF21983">
    <property type="entry name" value="NikA-like"/>
    <property type="match status" value="1"/>
</dbReference>
<dbReference type="RefSeq" id="WP_210791918.1">
    <property type="nucleotide sequence ID" value="NZ_JAGPXB010000027.1"/>
</dbReference>